<sequence length="113" mass="12617">MRNRLSFRGADDDINENILLDLQTALHMHNPHVNSFKQTIDIIQEYFAPGKCSTGDIIICHNKRFIPTGSHERTYNATIASEVEVVIVGGDTNNPNIKPADVVVQNRERAMGS</sequence>
<dbReference type="Proteomes" id="UP001162480">
    <property type="component" value="Chromosome 17"/>
</dbReference>
<gene>
    <name evidence="1" type="ORF">OCTVUL_1B030812</name>
</gene>
<dbReference type="AlphaFoldDB" id="A0AA36BJH7"/>
<evidence type="ECO:0000313" key="2">
    <source>
        <dbReference type="Proteomes" id="UP001162480"/>
    </source>
</evidence>
<reference evidence="1" key="1">
    <citation type="submission" date="2023-08" db="EMBL/GenBank/DDBJ databases">
        <authorList>
            <person name="Alioto T."/>
            <person name="Alioto T."/>
            <person name="Gomez Garrido J."/>
        </authorList>
    </citation>
    <scope>NUCLEOTIDE SEQUENCE</scope>
</reference>
<accession>A0AA36BJH7</accession>
<evidence type="ECO:0000313" key="1">
    <source>
        <dbReference type="EMBL" id="CAI9735610.1"/>
    </source>
</evidence>
<name>A0AA36BJH7_OCTVU</name>
<organism evidence="1 2">
    <name type="scientific">Octopus vulgaris</name>
    <name type="common">Common octopus</name>
    <dbReference type="NCBI Taxonomy" id="6645"/>
    <lineage>
        <taxon>Eukaryota</taxon>
        <taxon>Metazoa</taxon>
        <taxon>Spiralia</taxon>
        <taxon>Lophotrochozoa</taxon>
        <taxon>Mollusca</taxon>
        <taxon>Cephalopoda</taxon>
        <taxon>Coleoidea</taxon>
        <taxon>Octopodiformes</taxon>
        <taxon>Octopoda</taxon>
        <taxon>Incirrata</taxon>
        <taxon>Octopodidae</taxon>
        <taxon>Octopus</taxon>
    </lineage>
</organism>
<keyword evidence="2" id="KW-1185">Reference proteome</keyword>
<proteinExistence type="predicted"/>
<dbReference type="EMBL" id="OX597830">
    <property type="protein sequence ID" value="CAI9735610.1"/>
    <property type="molecule type" value="Genomic_DNA"/>
</dbReference>
<protein>
    <submittedName>
        <fullName evidence="1">Uncharacterized protein</fullName>
    </submittedName>
</protein>